<dbReference type="GO" id="GO:0016491">
    <property type="term" value="F:oxidoreductase activity"/>
    <property type="evidence" value="ECO:0007669"/>
    <property type="project" value="UniProtKB-KW"/>
</dbReference>
<dbReference type="SUPFAM" id="SSF55124">
    <property type="entry name" value="Nitrite/Sulfite reductase N-terminal domain-like"/>
    <property type="match status" value="2"/>
</dbReference>
<dbReference type="OrthoDB" id="105450at2"/>
<accession>A0A5C4U3R1</accession>
<dbReference type="Pfam" id="PF03460">
    <property type="entry name" value="NIR_SIR_ferr"/>
    <property type="match status" value="1"/>
</dbReference>
<dbReference type="EMBL" id="VDHJ01000007">
    <property type="protein sequence ID" value="TNL97621.1"/>
    <property type="molecule type" value="Genomic_DNA"/>
</dbReference>
<dbReference type="RefSeq" id="WP_139465584.1">
    <property type="nucleotide sequence ID" value="NZ_VDHJ01000007.1"/>
</dbReference>
<gene>
    <name evidence="8" type="ORF">FHE74_05910</name>
</gene>
<keyword evidence="4" id="KW-0560">Oxidoreductase</keyword>
<evidence type="ECO:0000256" key="1">
    <source>
        <dbReference type="ARBA" id="ARBA00022485"/>
    </source>
</evidence>
<protein>
    <recommendedName>
        <fullName evidence="7">Nitrite/Sulfite reductase ferredoxin-like domain-containing protein</fullName>
    </recommendedName>
</protein>
<dbReference type="InterPro" id="IPR005117">
    <property type="entry name" value="NiRdtase/SiRdtase_haem-b_fer"/>
</dbReference>
<sequence>MDLISSADGTTARVAIPGGRLSAKEWAHLVRMAQAGDGRLHITSRGNVQIRGVDTAELAEPMWPEAAVIASPHSPVCAQLAREVAKRLPVGAPLVALDDGSGDALGHGAAHAMTVRGECATVHGVSGELNHSSAVESLSRLEGAADSAPTSPVRLGWIEQPDGRVSIAGMPPLGTLSEQIIQMIQALETDVSVTHTRAIVLHDLEEGVAEAVVRVLAPLGISFDQNSTLSLVTACVGSGCRFSVSDVRRDALQLAATGVDERTHFVGCSIGCGRPHGAYVDYEATGEGEYEVSQRGM</sequence>
<keyword evidence="9" id="KW-1185">Reference proteome</keyword>
<reference evidence="8 9" key="1">
    <citation type="submission" date="2019-06" db="EMBL/GenBank/DDBJ databases">
        <authorList>
            <person name="Li J."/>
        </authorList>
    </citation>
    <scope>NUCLEOTIDE SEQUENCE [LARGE SCALE GENOMIC DNA]</scope>
    <source>
        <strain evidence="8 9">LMG 28165</strain>
    </source>
</reference>
<dbReference type="InterPro" id="IPR051329">
    <property type="entry name" value="NIR_SIR_4Fe-4S"/>
</dbReference>
<dbReference type="GO" id="GO:0051539">
    <property type="term" value="F:4 iron, 4 sulfur cluster binding"/>
    <property type="evidence" value="ECO:0007669"/>
    <property type="project" value="UniProtKB-KW"/>
</dbReference>
<dbReference type="PANTHER" id="PTHR32439">
    <property type="entry name" value="FERREDOXIN--NITRITE REDUCTASE, CHLOROPLASTIC"/>
    <property type="match status" value="1"/>
</dbReference>
<dbReference type="PANTHER" id="PTHR32439:SF9">
    <property type="entry name" value="BLR3264 PROTEIN"/>
    <property type="match status" value="1"/>
</dbReference>
<evidence type="ECO:0000313" key="9">
    <source>
        <dbReference type="Proteomes" id="UP000312032"/>
    </source>
</evidence>
<keyword evidence="6" id="KW-0411">Iron-sulfur</keyword>
<evidence type="ECO:0000313" key="8">
    <source>
        <dbReference type="EMBL" id="TNL97621.1"/>
    </source>
</evidence>
<organism evidence="8 9">
    <name type="scientific">Corynebacterium tapiri</name>
    <dbReference type="NCBI Taxonomy" id="1448266"/>
    <lineage>
        <taxon>Bacteria</taxon>
        <taxon>Bacillati</taxon>
        <taxon>Actinomycetota</taxon>
        <taxon>Actinomycetes</taxon>
        <taxon>Mycobacteriales</taxon>
        <taxon>Corynebacteriaceae</taxon>
        <taxon>Corynebacterium</taxon>
    </lineage>
</organism>
<keyword evidence="2" id="KW-0349">Heme</keyword>
<evidence type="ECO:0000256" key="2">
    <source>
        <dbReference type="ARBA" id="ARBA00022617"/>
    </source>
</evidence>
<evidence type="ECO:0000256" key="4">
    <source>
        <dbReference type="ARBA" id="ARBA00023002"/>
    </source>
</evidence>
<comment type="caution">
    <text evidence="8">The sequence shown here is derived from an EMBL/GenBank/DDBJ whole genome shotgun (WGS) entry which is preliminary data.</text>
</comment>
<dbReference type="AlphaFoldDB" id="A0A5C4U3R1"/>
<keyword evidence="3" id="KW-0479">Metal-binding</keyword>
<evidence type="ECO:0000256" key="5">
    <source>
        <dbReference type="ARBA" id="ARBA00023004"/>
    </source>
</evidence>
<feature type="domain" description="Nitrite/Sulfite reductase ferredoxin-like" evidence="7">
    <location>
        <begin position="8"/>
        <end position="60"/>
    </location>
</feature>
<evidence type="ECO:0000259" key="7">
    <source>
        <dbReference type="Pfam" id="PF03460"/>
    </source>
</evidence>
<keyword evidence="5" id="KW-0408">Iron</keyword>
<dbReference type="Proteomes" id="UP000312032">
    <property type="component" value="Unassembled WGS sequence"/>
</dbReference>
<dbReference type="Gene3D" id="3.90.480.20">
    <property type="match status" value="1"/>
</dbReference>
<evidence type="ECO:0000256" key="6">
    <source>
        <dbReference type="ARBA" id="ARBA00023014"/>
    </source>
</evidence>
<name>A0A5C4U3R1_9CORY</name>
<dbReference type="SUPFAM" id="SSF56014">
    <property type="entry name" value="Nitrite and sulphite reductase 4Fe-4S domain-like"/>
    <property type="match status" value="1"/>
</dbReference>
<proteinExistence type="predicted"/>
<evidence type="ECO:0000256" key="3">
    <source>
        <dbReference type="ARBA" id="ARBA00022723"/>
    </source>
</evidence>
<keyword evidence="1" id="KW-0004">4Fe-4S</keyword>
<dbReference type="InterPro" id="IPR036136">
    <property type="entry name" value="Nit/Sulf_reduc_fer-like_dom_sf"/>
</dbReference>
<dbReference type="GO" id="GO:0046872">
    <property type="term" value="F:metal ion binding"/>
    <property type="evidence" value="ECO:0007669"/>
    <property type="project" value="UniProtKB-KW"/>
</dbReference>
<dbReference type="InterPro" id="IPR045854">
    <property type="entry name" value="NO2/SO3_Rdtase_4Fe4S_sf"/>
</dbReference>